<proteinExistence type="predicted"/>
<name>A0A975KGV7_9BACE</name>
<dbReference type="KEGG" id="beg:INE88_02726"/>
<protein>
    <submittedName>
        <fullName evidence="1">Uncharacterized protein</fullName>
    </submittedName>
</protein>
<evidence type="ECO:0000313" key="2">
    <source>
        <dbReference type="Proteomes" id="UP000679226"/>
    </source>
</evidence>
<dbReference type="AlphaFoldDB" id="A0A975KGV7"/>
<evidence type="ECO:0000313" key="1">
    <source>
        <dbReference type="EMBL" id="QUT45902.1"/>
    </source>
</evidence>
<dbReference type="Proteomes" id="UP000679226">
    <property type="component" value="Chromosome"/>
</dbReference>
<reference evidence="1" key="1">
    <citation type="journal article" date="2021" name="PLoS Genet.">
        <title>Mobile Type VI secretion system loci of the gut Bacteroidales display extensive intra-ecosystem transfer, multi-species spread and geographical clustering.</title>
        <authorList>
            <person name="Garcia-Bayona L."/>
            <person name="Coyne M.J."/>
            <person name="Comstock L.E."/>
        </authorList>
    </citation>
    <scope>NUCLEOTIDE SEQUENCE</scope>
    <source>
        <strain evidence="1">CL11T00C20</strain>
    </source>
</reference>
<gene>
    <name evidence="1" type="ORF">INE88_02726</name>
</gene>
<organism evidence="1 2">
    <name type="scientific">Bacteroides eggerthii</name>
    <dbReference type="NCBI Taxonomy" id="28111"/>
    <lineage>
        <taxon>Bacteria</taxon>
        <taxon>Pseudomonadati</taxon>
        <taxon>Bacteroidota</taxon>
        <taxon>Bacteroidia</taxon>
        <taxon>Bacteroidales</taxon>
        <taxon>Bacteroidaceae</taxon>
        <taxon>Bacteroides</taxon>
    </lineage>
</organism>
<dbReference type="EMBL" id="CP072227">
    <property type="protein sequence ID" value="QUT45902.1"/>
    <property type="molecule type" value="Genomic_DNA"/>
</dbReference>
<sequence>MAVLSRSDLGILSFLANSDFVAISREYLYANHLGDVSQMVRDEVVRIKEDGVAVMVNKCTWLLLEKIITRYNSRLMSLSKTKATRRSPCYGEERLFLAFLGCWLGRLFRRSLLLVGTLVELGCNHDDSGVLHAILVCPLLWLEETLDGEQRALGELVE</sequence>
<accession>A0A975KGV7</accession>